<dbReference type="InterPro" id="IPR011990">
    <property type="entry name" value="TPR-like_helical_dom_sf"/>
</dbReference>
<dbReference type="InterPro" id="IPR002885">
    <property type="entry name" value="PPR_rpt"/>
</dbReference>
<evidence type="ECO:0008006" key="6">
    <source>
        <dbReference type="Google" id="ProtNLM"/>
    </source>
</evidence>
<evidence type="ECO:0000313" key="4">
    <source>
        <dbReference type="EMBL" id="KAG5398318.1"/>
    </source>
</evidence>
<feature type="repeat" description="PPR" evidence="2">
    <location>
        <begin position="22"/>
        <end position="56"/>
    </location>
</feature>
<feature type="repeat" description="PPR" evidence="2">
    <location>
        <begin position="85"/>
        <end position="116"/>
    </location>
</feature>
<feature type="repeat" description="PPR" evidence="2">
    <location>
        <begin position="458"/>
        <end position="492"/>
    </location>
</feature>
<dbReference type="PANTHER" id="PTHR47926">
    <property type="entry name" value="PENTATRICOPEPTIDE REPEAT-CONTAINING PROTEIN"/>
    <property type="match status" value="1"/>
</dbReference>
<dbReference type="NCBIfam" id="TIGR00756">
    <property type="entry name" value="PPR"/>
    <property type="match status" value="5"/>
</dbReference>
<feature type="repeat" description="PPR" evidence="2">
    <location>
        <begin position="325"/>
        <end position="359"/>
    </location>
</feature>
<keyword evidence="5" id="KW-1185">Reference proteome</keyword>
<dbReference type="Pfam" id="PF13041">
    <property type="entry name" value="PPR_2"/>
    <property type="match status" value="1"/>
</dbReference>
<keyword evidence="1" id="KW-0677">Repeat</keyword>
<evidence type="ECO:0000256" key="3">
    <source>
        <dbReference type="SAM" id="MobiDB-lite"/>
    </source>
</evidence>
<dbReference type="PROSITE" id="PS51375">
    <property type="entry name" value="PPR"/>
    <property type="match status" value="5"/>
</dbReference>
<dbReference type="PANTHER" id="PTHR47926:SF387">
    <property type="entry name" value="PENTATRICOPEPTIDE REPEAT-CONTAINING PROTEIN"/>
    <property type="match status" value="1"/>
</dbReference>
<gene>
    <name evidence="4" type="primary">A05p040240.1_BraROA</name>
    <name evidence="4" type="ORF">IGI04_020132</name>
</gene>
<feature type="region of interest" description="Disordered" evidence="3">
    <location>
        <begin position="724"/>
        <end position="746"/>
    </location>
</feature>
<evidence type="ECO:0000313" key="5">
    <source>
        <dbReference type="Proteomes" id="UP000823674"/>
    </source>
</evidence>
<name>A0ABQ7MHV7_BRACM</name>
<proteinExistence type="predicted"/>
<dbReference type="EMBL" id="JADBGQ010000005">
    <property type="protein sequence ID" value="KAG5398318.1"/>
    <property type="molecule type" value="Genomic_DNA"/>
</dbReference>
<evidence type="ECO:0000256" key="1">
    <source>
        <dbReference type="ARBA" id="ARBA00022737"/>
    </source>
</evidence>
<accession>A0ABQ7MHV7</accession>
<dbReference type="Gene3D" id="1.25.40.10">
    <property type="entry name" value="Tetratricopeptide repeat domain"/>
    <property type="match status" value="4"/>
</dbReference>
<dbReference type="InterPro" id="IPR046848">
    <property type="entry name" value="E_motif"/>
</dbReference>
<evidence type="ECO:0000256" key="2">
    <source>
        <dbReference type="PROSITE-ProRule" id="PRU00708"/>
    </source>
</evidence>
<dbReference type="InterPro" id="IPR046960">
    <property type="entry name" value="PPR_At4g14850-like_plant"/>
</dbReference>
<protein>
    <recommendedName>
        <fullName evidence="6">Pentacotripeptide-repeat region of PRORP domain-containing protein</fullName>
    </recommendedName>
</protein>
<comment type="caution">
    <text evidence="4">The sequence shown here is derived from an EMBL/GenBank/DDBJ whole genome shotgun (WGS) entry which is preliminary data.</text>
</comment>
<reference evidence="4 5" key="1">
    <citation type="submission" date="2021-03" db="EMBL/GenBank/DDBJ databases">
        <authorList>
            <person name="King G.J."/>
            <person name="Bancroft I."/>
            <person name="Baten A."/>
            <person name="Bloomfield J."/>
            <person name="Borpatragohain P."/>
            <person name="He Z."/>
            <person name="Irish N."/>
            <person name="Irwin J."/>
            <person name="Liu K."/>
            <person name="Mauleon R.P."/>
            <person name="Moore J."/>
            <person name="Morris R."/>
            <person name="Ostergaard L."/>
            <person name="Wang B."/>
            <person name="Wells R."/>
        </authorList>
    </citation>
    <scope>NUCLEOTIDE SEQUENCE [LARGE SCALE GENOMIC DNA]</scope>
    <source>
        <strain evidence="4">R-o-18</strain>
        <tissue evidence="4">Leaf</tissue>
    </source>
</reference>
<feature type="compositionally biased region" description="Polar residues" evidence="3">
    <location>
        <begin position="733"/>
        <end position="746"/>
    </location>
</feature>
<dbReference type="Proteomes" id="UP000823674">
    <property type="component" value="Chromosome A05"/>
</dbReference>
<dbReference type="Pfam" id="PF20431">
    <property type="entry name" value="E_motif"/>
    <property type="match status" value="1"/>
</dbReference>
<organism evidence="4 5">
    <name type="scientific">Brassica rapa subsp. trilocularis</name>
    <dbReference type="NCBI Taxonomy" id="1813537"/>
    <lineage>
        <taxon>Eukaryota</taxon>
        <taxon>Viridiplantae</taxon>
        <taxon>Streptophyta</taxon>
        <taxon>Embryophyta</taxon>
        <taxon>Tracheophyta</taxon>
        <taxon>Spermatophyta</taxon>
        <taxon>Magnoliopsida</taxon>
        <taxon>eudicotyledons</taxon>
        <taxon>Gunneridae</taxon>
        <taxon>Pentapetalae</taxon>
        <taxon>rosids</taxon>
        <taxon>malvids</taxon>
        <taxon>Brassicales</taxon>
        <taxon>Brassicaceae</taxon>
        <taxon>Brassiceae</taxon>
        <taxon>Brassica</taxon>
    </lineage>
</organism>
<sequence>MNSVKHGFLHHSRSIKAGLALTTISSNHLVNIYSRHGLLQEARKVFDEMPERNVYSWNAMISAYVKSNDLKEANKLFRTVNSKRDLVTYNTLLSGFAKTDGCESEAIEMFGEMRRKEEDGNWVDDFTLTIMLKLSAKLTNAFYGEQLHGVMVKTGNDASKFAVSSLVHMYSKCGKFKEVCNVFDGSCVEVIDGVAKNAMVAAYCREGDIDRALSIFWRNPELNNTVSWNTLIWGYAENGFDEEALKMAVSMEESGLKWDEHTTAAVLNVVSSLKSLKIGKEVHGRVVKIGSYSNKFISNGIVDVYCKCGDMKYAESVHLLYGFGDLYSTSSMIVGYSSQGKMVEAKRLFDSFSEKNLVVWSAMFLGYLKVCQPDYVLELAREFIAKENKVTDSSVMVSILGACSLQASIEPGKEIHGHSLRTGILMDKKLVTAFVDMYSKCGNVEYAAKVFDSSFERDTVMYNAMISGYAHHGHDENSFQLFEDMTEAGLKPDEITFIALLSACRHRGLVLEGEKYFKSMTEVCNISPEVGHYTCMIDLYGKTNRLDEAIELMKGIDESEEDAVILGAFLNACNLNKSTELVKEVEEKLLDIDGCNGSRYIHLANSYASSGRWDEMRQIRNRMRGKELGKFYGCSWAYIDNQLHMFRSSDSSHFRTEAIYSMLHFLLHQPEDSEARNLSFLIQSGCIKLPPLMESWKGMLSLNLAHPYKVINQATQYNGVKTTTETTSHTNTEQQRQQKQYKNNGFIKENQNTKRNLRKGNLS</sequence>
<feature type="repeat" description="PPR" evidence="2">
    <location>
        <begin position="224"/>
        <end position="258"/>
    </location>
</feature>
<dbReference type="Pfam" id="PF01535">
    <property type="entry name" value="PPR"/>
    <property type="match status" value="9"/>
</dbReference>